<organism evidence="2 3">
    <name type="scientific">Gordonia defluvii</name>
    <dbReference type="NCBI Taxonomy" id="283718"/>
    <lineage>
        <taxon>Bacteria</taxon>
        <taxon>Bacillati</taxon>
        <taxon>Actinomycetota</taxon>
        <taxon>Actinomycetes</taxon>
        <taxon>Mycobacteriales</taxon>
        <taxon>Gordoniaceae</taxon>
        <taxon>Gordonia</taxon>
    </lineage>
</organism>
<accession>A0ABP6L711</accession>
<dbReference type="Proteomes" id="UP001501035">
    <property type="component" value="Unassembled WGS sequence"/>
</dbReference>
<keyword evidence="1" id="KW-1133">Transmembrane helix</keyword>
<dbReference type="RefSeq" id="WP_290707669.1">
    <property type="nucleotide sequence ID" value="NZ_BAAAVS010000017.1"/>
</dbReference>
<feature type="transmembrane region" description="Helical" evidence="1">
    <location>
        <begin position="36"/>
        <end position="53"/>
    </location>
</feature>
<evidence type="ECO:0000313" key="3">
    <source>
        <dbReference type="Proteomes" id="UP001501035"/>
    </source>
</evidence>
<name>A0ABP6L711_9ACTN</name>
<proteinExistence type="predicted"/>
<keyword evidence="1" id="KW-0472">Membrane</keyword>
<evidence type="ECO:0000256" key="1">
    <source>
        <dbReference type="SAM" id="Phobius"/>
    </source>
</evidence>
<dbReference type="EMBL" id="BAAAVS010000017">
    <property type="protein sequence ID" value="GAA3030123.1"/>
    <property type="molecule type" value="Genomic_DNA"/>
</dbReference>
<reference evidence="3" key="1">
    <citation type="journal article" date="2019" name="Int. J. Syst. Evol. Microbiol.">
        <title>The Global Catalogue of Microorganisms (GCM) 10K type strain sequencing project: providing services to taxonomists for standard genome sequencing and annotation.</title>
        <authorList>
            <consortium name="The Broad Institute Genomics Platform"/>
            <consortium name="The Broad Institute Genome Sequencing Center for Infectious Disease"/>
            <person name="Wu L."/>
            <person name="Ma J."/>
        </authorList>
    </citation>
    <scope>NUCLEOTIDE SEQUENCE [LARGE SCALE GENOMIC DNA]</scope>
    <source>
        <strain evidence="3">JCM 14234</strain>
    </source>
</reference>
<protein>
    <submittedName>
        <fullName evidence="2">Uncharacterized protein</fullName>
    </submittedName>
</protein>
<evidence type="ECO:0000313" key="2">
    <source>
        <dbReference type="EMBL" id="GAA3030123.1"/>
    </source>
</evidence>
<sequence length="166" mass="15832">MSAHPESVSRAGVAVAVPGLALTAHGIATGSAPGSAGIVLCVALGAALAAVVARSGQRVSPIRAAVVLAVGQLFGHPAAGVGDVVGGHSAHLTGVLAWHAVAVPVSAALLVVVARCAALITAVLTVLTSGPAAVAVGEARLFGDGWRPGLAVAGAGSAPRAPPVHR</sequence>
<keyword evidence="1" id="KW-0812">Transmembrane</keyword>
<comment type="caution">
    <text evidence="2">The sequence shown here is derived from an EMBL/GenBank/DDBJ whole genome shotgun (WGS) entry which is preliminary data.</text>
</comment>
<gene>
    <name evidence="2" type="ORF">GCM10010528_09510</name>
</gene>
<keyword evidence="3" id="KW-1185">Reference proteome</keyword>